<evidence type="ECO:0000313" key="2">
    <source>
        <dbReference type="Proteomes" id="UP000315995"/>
    </source>
</evidence>
<dbReference type="Proteomes" id="UP000315995">
    <property type="component" value="Chromosome"/>
</dbReference>
<name>A0A4Y6PPG8_PERCE</name>
<dbReference type="EMBL" id="CP041186">
    <property type="protein sequence ID" value="QDG50204.1"/>
    <property type="molecule type" value="Genomic_DNA"/>
</dbReference>
<dbReference type="AlphaFoldDB" id="A0A4Y6PPG8"/>
<gene>
    <name evidence="1" type="ORF">FIV42_05510</name>
</gene>
<dbReference type="Pfam" id="PF13342">
    <property type="entry name" value="Toprim_Crpt"/>
    <property type="match status" value="1"/>
</dbReference>
<keyword evidence="2" id="KW-1185">Reference proteome</keyword>
<reference evidence="1 2" key="1">
    <citation type="submission" date="2019-06" db="EMBL/GenBank/DDBJ databases">
        <title>Persicimonas caeni gen. nov., sp. nov., a predatory bacterium isolated from solar saltern.</title>
        <authorList>
            <person name="Wang S."/>
        </authorList>
    </citation>
    <scope>NUCLEOTIDE SEQUENCE [LARGE SCALE GENOMIC DNA]</scope>
    <source>
        <strain evidence="1 2">YN101</strain>
    </source>
</reference>
<organism evidence="1 2">
    <name type="scientific">Persicimonas caeni</name>
    <dbReference type="NCBI Taxonomy" id="2292766"/>
    <lineage>
        <taxon>Bacteria</taxon>
        <taxon>Deltaproteobacteria</taxon>
        <taxon>Bradymonadales</taxon>
        <taxon>Bradymonadaceae</taxon>
        <taxon>Persicimonas</taxon>
    </lineage>
</organism>
<accession>A0A4Y6PPG8</accession>
<proteinExistence type="predicted"/>
<evidence type="ECO:0008006" key="3">
    <source>
        <dbReference type="Google" id="ProtNLM"/>
    </source>
</evidence>
<sequence>MGQVRKLTREVVGNIITRSVDLPSAGPETLGTCPLCGADVLEGKKAYYCRTGRDCAFVIFKKIAGKRITTSVATQLLEGKTTRKLKGFKSKAGKSFSTRLTLGDEGKVKFVFDD</sequence>
<protein>
    <recommendedName>
        <fullName evidence="3">DNA topoisomerase III</fullName>
    </recommendedName>
</protein>
<accession>A0A5B8Y0B5</accession>
<evidence type="ECO:0000313" key="1">
    <source>
        <dbReference type="EMBL" id="QDG50204.1"/>
    </source>
</evidence>
<dbReference type="InterPro" id="IPR025589">
    <property type="entry name" value="Toprim_C_rpt"/>
</dbReference>
<dbReference type="OrthoDB" id="9804262at2"/>